<reference evidence="1 2" key="1">
    <citation type="journal article" date="2014" name="BMC Genomics">
        <title>Unusual genome complexity in Lactobacillus salivarius JCM1046.</title>
        <authorList>
            <person name="Raftis E.J."/>
            <person name="Forde B.M."/>
            <person name="Claesson M.J."/>
            <person name="O'Toole P.W."/>
        </authorList>
    </citation>
    <scope>NUCLEOTIDE SEQUENCE [LARGE SCALE GENOMIC DNA]</scope>
    <source>
        <strain evidence="1 2">JCM1046</strain>
    </source>
</reference>
<organism evidence="1 2">
    <name type="scientific">Ligilactobacillus salivarius</name>
    <dbReference type="NCBI Taxonomy" id="1624"/>
    <lineage>
        <taxon>Bacteria</taxon>
        <taxon>Bacillati</taxon>
        <taxon>Bacillota</taxon>
        <taxon>Bacilli</taxon>
        <taxon>Lactobacillales</taxon>
        <taxon>Lactobacillaceae</taxon>
        <taxon>Ligilactobacillus</taxon>
    </lineage>
</organism>
<evidence type="ECO:0008006" key="3">
    <source>
        <dbReference type="Google" id="ProtNLM"/>
    </source>
</evidence>
<dbReference type="KEGG" id="lsj:LSJ_0090"/>
<proteinExistence type="predicted"/>
<evidence type="ECO:0000313" key="2">
    <source>
        <dbReference type="Proteomes" id="UP000029488"/>
    </source>
</evidence>
<sequence>MDMKIDIKAYLNSKELTIYQVSKYSGYGYTTLHKSFNKKQTSATSLNLRDLDALAQSQNKAMWQVLKELEEHYLSDDN</sequence>
<dbReference type="EMBL" id="CP007646">
    <property type="protein sequence ID" value="AIR09859.1"/>
    <property type="molecule type" value="Genomic_DNA"/>
</dbReference>
<accession>A0A089Q9Y3</accession>
<name>A0A089Q9Y3_9LACO</name>
<dbReference type="Proteomes" id="UP000029488">
    <property type="component" value="Chromosome"/>
</dbReference>
<evidence type="ECO:0000313" key="1">
    <source>
        <dbReference type="EMBL" id="AIR09859.1"/>
    </source>
</evidence>
<protein>
    <recommendedName>
        <fullName evidence="3">Transcriptional regulator</fullName>
    </recommendedName>
</protein>
<dbReference type="AlphaFoldDB" id="A0A089Q9Y3"/>
<gene>
    <name evidence="1" type="ORF">LSJ_0090</name>
</gene>